<dbReference type="InterPro" id="IPR021327">
    <property type="entry name" value="DUF2934"/>
</dbReference>
<comment type="caution">
    <text evidence="1">The sequence shown here is derived from an EMBL/GenBank/DDBJ whole genome shotgun (WGS) entry which is preliminary data.</text>
</comment>
<dbReference type="Pfam" id="PF11154">
    <property type="entry name" value="DUF2934"/>
    <property type="match status" value="1"/>
</dbReference>
<dbReference type="EMBL" id="JACJSK010000008">
    <property type="protein sequence ID" value="MBD2543754.1"/>
    <property type="molecule type" value="Genomic_DNA"/>
</dbReference>
<protein>
    <submittedName>
        <fullName evidence="1">DUF2934 domain-containing protein</fullName>
    </submittedName>
</protein>
<sequence>MPPPKPTEQDIQVHAYHLWQRIGCPQGQDVEIWQQARQELEESWLN</sequence>
<accession>A0ABR8EA79</accession>
<dbReference type="RefSeq" id="WP_190877872.1">
    <property type="nucleotide sequence ID" value="NZ_JACJSK010000008.1"/>
</dbReference>
<reference evidence="1 2" key="1">
    <citation type="journal article" date="2020" name="ISME J.">
        <title>Comparative genomics reveals insights into cyanobacterial evolution and habitat adaptation.</title>
        <authorList>
            <person name="Chen M.Y."/>
            <person name="Teng W.K."/>
            <person name="Zhao L."/>
            <person name="Hu C.X."/>
            <person name="Zhou Y.K."/>
            <person name="Han B.P."/>
            <person name="Song L.R."/>
            <person name="Shu W.S."/>
        </authorList>
    </citation>
    <scope>NUCLEOTIDE SEQUENCE [LARGE SCALE GENOMIC DNA]</scope>
    <source>
        <strain evidence="1 2">FACHB-1370</strain>
    </source>
</reference>
<keyword evidence="2" id="KW-1185">Reference proteome</keyword>
<dbReference type="Proteomes" id="UP000641954">
    <property type="component" value="Unassembled WGS sequence"/>
</dbReference>
<evidence type="ECO:0000313" key="2">
    <source>
        <dbReference type="Proteomes" id="UP000641954"/>
    </source>
</evidence>
<proteinExistence type="predicted"/>
<name>A0ABR8EA79_9CYAN</name>
<organism evidence="1 2">
    <name type="scientific">Planktothricoides raciborskii FACHB-1370</name>
    <dbReference type="NCBI Taxonomy" id="2949576"/>
    <lineage>
        <taxon>Bacteria</taxon>
        <taxon>Bacillati</taxon>
        <taxon>Cyanobacteriota</taxon>
        <taxon>Cyanophyceae</taxon>
        <taxon>Oscillatoriophycideae</taxon>
        <taxon>Oscillatoriales</taxon>
        <taxon>Oscillatoriaceae</taxon>
        <taxon>Planktothricoides</taxon>
    </lineage>
</organism>
<evidence type="ECO:0000313" key="1">
    <source>
        <dbReference type="EMBL" id="MBD2543754.1"/>
    </source>
</evidence>
<gene>
    <name evidence="1" type="ORF">H6G72_07800</name>
</gene>